<dbReference type="EMBL" id="MF174860">
    <property type="protein sequence ID" value="ASU05987.1"/>
    <property type="molecule type" value="Genomic_DNA"/>
</dbReference>
<sequence>MVSQDNLVTLTHQPQVFLEETAQQTLFALLSLMERQQVDNLPGWMLTMIKKPMREFSRRNYSIRESLARTTNILRVPMSNCDKIPDD</sequence>
<reference evidence="1" key="1">
    <citation type="journal article" date="2018" name="ISME J.">
        <title>Dissemination and persistence of extended-spectrum cephalosporin-resistance encoding IncI1-blaCTXM-1 plasmid among Escherichia coli in pigs.</title>
        <authorList>
            <person name="Abraham S."/>
            <person name="Kirkwood R.N."/>
            <person name="Laird T."/>
            <person name="Saputra S."/>
            <person name="Mitchell T."/>
            <person name="Singh M."/>
            <person name="Linn B."/>
            <person name="Abraham R.J."/>
            <person name="Pang S."/>
            <person name="Gordon D.M."/>
            <person name="Trott D.J."/>
            <person name="O'Dea M."/>
        </authorList>
    </citation>
    <scope>NUCLEOTIDE SEQUENCE</scope>
    <source>
        <strain evidence="1">6/14/6b</strain>
        <plasmid evidence="1">pIncF-MU4</plasmid>
    </source>
</reference>
<geneLocation type="plasmid" evidence="1">
    <name>pIncF-MU4</name>
</geneLocation>
<gene>
    <name evidence="1" type="ORF">ECSA44_05900</name>
</gene>
<protein>
    <submittedName>
        <fullName evidence="1">Uncharacterized protein</fullName>
    </submittedName>
</protein>
<dbReference type="AlphaFoldDB" id="A0A343J1B0"/>
<keyword evidence="1" id="KW-0614">Plasmid</keyword>
<name>A0A343J1B0_ECOLX</name>
<evidence type="ECO:0000313" key="1">
    <source>
        <dbReference type="EMBL" id="ASU05987.1"/>
    </source>
</evidence>
<accession>A0A343J1B0</accession>
<organism evidence="1">
    <name type="scientific">Escherichia coli</name>
    <dbReference type="NCBI Taxonomy" id="562"/>
    <lineage>
        <taxon>Bacteria</taxon>
        <taxon>Pseudomonadati</taxon>
        <taxon>Pseudomonadota</taxon>
        <taxon>Gammaproteobacteria</taxon>
        <taxon>Enterobacterales</taxon>
        <taxon>Enterobacteriaceae</taxon>
        <taxon>Escherichia</taxon>
    </lineage>
</organism>
<proteinExistence type="predicted"/>